<reference evidence="3 4" key="1">
    <citation type="submission" date="2020-07" db="EMBL/GenBank/DDBJ databases">
        <title>Chryseobacterium sp.cx-624.</title>
        <authorList>
            <person name="Yang C."/>
        </authorList>
    </citation>
    <scope>NUCLEOTIDE SEQUENCE [LARGE SCALE GENOMIC DNA]</scope>
    <source>
        <strain evidence="4">cx-624</strain>
        <strain evidence="3">Cx-624</strain>
    </source>
</reference>
<dbReference type="EMBL" id="JACEUX010000002">
    <property type="protein sequence ID" value="MBA5246729.1"/>
    <property type="molecule type" value="Genomic_DNA"/>
</dbReference>
<accession>A0A7D7LLU9</accession>
<evidence type="ECO:0000313" key="5">
    <source>
        <dbReference type="Proteomes" id="UP000539710"/>
    </source>
</evidence>
<dbReference type="KEGG" id="cbau:H1R16_09365"/>
<evidence type="ECO:0000256" key="1">
    <source>
        <dbReference type="SAM" id="SignalP"/>
    </source>
</evidence>
<feature type="chain" id="PRO_5044656145" evidence="1">
    <location>
        <begin position="20"/>
        <end position="150"/>
    </location>
</feature>
<reference evidence="5" key="2">
    <citation type="submission" date="2020-07" db="EMBL/GenBank/DDBJ databases">
        <title>Flavobacterium sp. xlx-214.</title>
        <authorList>
            <person name="Yang C."/>
        </authorList>
    </citation>
    <scope>NUCLEOTIDE SEQUENCE [LARGE SCALE GENOMIC DNA]</scope>
    <source>
        <strain evidence="5">CX-624</strain>
    </source>
</reference>
<gene>
    <name evidence="3" type="ORF">H1R16_09365</name>
    <name evidence="2" type="ORF">H2507_06075</name>
</gene>
<keyword evidence="1" id="KW-0732">Signal</keyword>
<feature type="signal peptide" evidence="1">
    <location>
        <begin position="1"/>
        <end position="19"/>
    </location>
</feature>
<dbReference type="Proteomes" id="UP000539710">
    <property type="component" value="Unassembled WGS sequence"/>
</dbReference>
<keyword evidence="5" id="KW-1185">Reference proteome</keyword>
<sequence>MIKPSIVLLFTISLLSSCATDKFTPSPVSGSPFSGNSAGSLEERFGANLKQNIHAAEITNLIATFPRFTNDAVNREVSVLKAYLQEYIYAYDDYNLTAKKKAHRNVEKCYRKIQNLRKYLNKDEDVVLNRYLTRIKTNITILETPTLLQP</sequence>
<evidence type="ECO:0000313" key="2">
    <source>
        <dbReference type="EMBL" id="MBA5246729.1"/>
    </source>
</evidence>
<dbReference type="RefSeq" id="WP_181886849.1">
    <property type="nucleotide sequence ID" value="NZ_CP059472.1"/>
</dbReference>
<name>A0A7D7LLU9_9FLAO</name>
<evidence type="ECO:0000313" key="4">
    <source>
        <dbReference type="Proteomes" id="UP000515349"/>
    </source>
</evidence>
<proteinExistence type="predicted"/>
<evidence type="ECO:0000313" key="3">
    <source>
        <dbReference type="EMBL" id="QMS97922.1"/>
    </source>
</evidence>
<dbReference type="Proteomes" id="UP000515349">
    <property type="component" value="Chromosome"/>
</dbReference>
<reference evidence="2" key="3">
    <citation type="submission" date="2020-07" db="EMBL/GenBank/DDBJ databases">
        <authorList>
            <person name="Yang C."/>
        </authorList>
    </citation>
    <scope>NUCLEOTIDE SEQUENCE</scope>
    <source>
        <strain evidence="2">Cx-624</strain>
    </source>
</reference>
<dbReference type="PROSITE" id="PS51257">
    <property type="entry name" value="PROKAR_LIPOPROTEIN"/>
    <property type="match status" value="1"/>
</dbReference>
<organism evidence="3 4">
    <name type="scientific">Marnyiella aurantia</name>
    <dbReference type="NCBI Taxonomy" id="2758037"/>
    <lineage>
        <taxon>Bacteria</taxon>
        <taxon>Pseudomonadati</taxon>
        <taxon>Bacteroidota</taxon>
        <taxon>Flavobacteriia</taxon>
        <taxon>Flavobacteriales</taxon>
        <taxon>Weeksellaceae</taxon>
        <taxon>Marnyiella</taxon>
    </lineage>
</organism>
<protein>
    <submittedName>
        <fullName evidence="3">Uncharacterized protein</fullName>
    </submittedName>
</protein>
<dbReference type="AlphaFoldDB" id="A0A7D7LLU9"/>
<dbReference type="EMBL" id="CP059472">
    <property type="protein sequence ID" value="QMS97922.1"/>
    <property type="molecule type" value="Genomic_DNA"/>
</dbReference>